<dbReference type="Proteomes" id="UP000036987">
    <property type="component" value="Unassembled WGS sequence"/>
</dbReference>
<organism evidence="2 3">
    <name type="scientific">Zostera marina</name>
    <name type="common">Eelgrass</name>
    <dbReference type="NCBI Taxonomy" id="29655"/>
    <lineage>
        <taxon>Eukaryota</taxon>
        <taxon>Viridiplantae</taxon>
        <taxon>Streptophyta</taxon>
        <taxon>Embryophyta</taxon>
        <taxon>Tracheophyta</taxon>
        <taxon>Spermatophyta</taxon>
        <taxon>Magnoliopsida</taxon>
        <taxon>Liliopsida</taxon>
        <taxon>Zosteraceae</taxon>
        <taxon>Zostera</taxon>
    </lineage>
</organism>
<dbReference type="SMART" id="SM00239">
    <property type="entry name" value="C2"/>
    <property type="match status" value="1"/>
</dbReference>
<dbReference type="InterPro" id="IPR035892">
    <property type="entry name" value="C2_domain_sf"/>
</dbReference>
<dbReference type="PROSITE" id="PS50004">
    <property type="entry name" value="C2"/>
    <property type="match status" value="1"/>
</dbReference>
<dbReference type="PANTHER" id="PTHR10774">
    <property type="entry name" value="EXTENDED SYNAPTOTAGMIN-RELATED"/>
    <property type="match status" value="1"/>
</dbReference>
<sequence length="182" mass="20508">MDQFPRFGAVSFSMREKVIGGEVSSIPGLSYAIQETIHNALEDSITWPVRIIMPVIAGDYVYLLFDLQLKPAGILEVKLVQARGLTNEDNVGKSDPFAKVYVRPIKDRIKKSKTINNDLNAIWNEHLEFTVEDVSTQNLLIKVYDAEGLGAAELIWCTRVYLNDLEPGKLKNMWLKLANGQQ</sequence>
<dbReference type="InterPro" id="IPR045050">
    <property type="entry name" value="Synaptotagmin_plant"/>
</dbReference>
<protein>
    <submittedName>
        <fullName evidence="2">Synaptotagmin-1</fullName>
    </submittedName>
</protein>
<dbReference type="AlphaFoldDB" id="A0A0K9PYL7"/>
<proteinExistence type="predicted"/>
<dbReference type="CDD" id="cd00030">
    <property type="entry name" value="C2"/>
    <property type="match status" value="1"/>
</dbReference>
<dbReference type="InterPro" id="IPR000008">
    <property type="entry name" value="C2_dom"/>
</dbReference>
<comment type="caution">
    <text evidence="2">The sequence shown here is derived from an EMBL/GenBank/DDBJ whole genome shotgun (WGS) entry which is preliminary data.</text>
</comment>
<dbReference type="Pfam" id="PF00168">
    <property type="entry name" value="C2"/>
    <property type="match status" value="1"/>
</dbReference>
<dbReference type="OrthoDB" id="67700at2759"/>
<accession>A0A0K9PYL7</accession>
<gene>
    <name evidence="2" type="ORF">ZOSMA_135G00580</name>
</gene>
<evidence type="ECO:0000259" key="1">
    <source>
        <dbReference type="PROSITE" id="PS50004"/>
    </source>
</evidence>
<dbReference type="GO" id="GO:0008289">
    <property type="term" value="F:lipid binding"/>
    <property type="evidence" value="ECO:0007669"/>
    <property type="project" value="InterPro"/>
</dbReference>
<dbReference type="STRING" id="29655.A0A0K9PYL7"/>
<dbReference type="PANTHER" id="PTHR10774:SF149">
    <property type="entry name" value="SYNAPTOTAGMIN-5"/>
    <property type="match status" value="1"/>
</dbReference>
<dbReference type="EMBL" id="LFYR01000429">
    <property type="protein sequence ID" value="KMZ74128.1"/>
    <property type="molecule type" value="Genomic_DNA"/>
</dbReference>
<keyword evidence="3" id="KW-1185">Reference proteome</keyword>
<name>A0A0K9PYL7_ZOSMR</name>
<evidence type="ECO:0000313" key="3">
    <source>
        <dbReference type="Proteomes" id="UP000036987"/>
    </source>
</evidence>
<evidence type="ECO:0000313" key="2">
    <source>
        <dbReference type="EMBL" id="KMZ74128.1"/>
    </source>
</evidence>
<dbReference type="OMA" id="ELIWCTR"/>
<dbReference type="Gene3D" id="2.60.40.150">
    <property type="entry name" value="C2 domain"/>
    <property type="match status" value="1"/>
</dbReference>
<feature type="domain" description="C2" evidence="1">
    <location>
        <begin position="56"/>
        <end position="175"/>
    </location>
</feature>
<dbReference type="SUPFAM" id="SSF49562">
    <property type="entry name" value="C2 domain (Calcium/lipid-binding domain, CaLB)"/>
    <property type="match status" value="1"/>
</dbReference>
<reference evidence="3" key="1">
    <citation type="journal article" date="2016" name="Nature">
        <title>The genome of the seagrass Zostera marina reveals angiosperm adaptation to the sea.</title>
        <authorList>
            <person name="Olsen J.L."/>
            <person name="Rouze P."/>
            <person name="Verhelst B."/>
            <person name="Lin Y.-C."/>
            <person name="Bayer T."/>
            <person name="Collen J."/>
            <person name="Dattolo E."/>
            <person name="De Paoli E."/>
            <person name="Dittami S."/>
            <person name="Maumus F."/>
            <person name="Michel G."/>
            <person name="Kersting A."/>
            <person name="Lauritano C."/>
            <person name="Lohaus R."/>
            <person name="Toepel M."/>
            <person name="Tonon T."/>
            <person name="Vanneste K."/>
            <person name="Amirebrahimi M."/>
            <person name="Brakel J."/>
            <person name="Bostroem C."/>
            <person name="Chovatia M."/>
            <person name="Grimwood J."/>
            <person name="Jenkins J.W."/>
            <person name="Jueterbock A."/>
            <person name="Mraz A."/>
            <person name="Stam W.T."/>
            <person name="Tice H."/>
            <person name="Bornberg-Bauer E."/>
            <person name="Green P.J."/>
            <person name="Pearson G.A."/>
            <person name="Procaccini G."/>
            <person name="Duarte C.M."/>
            <person name="Schmutz J."/>
            <person name="Reusch T.B.H."/>
            <person name="Van de Peer Y."/>
        </authorList>
    </citation>
    <scope>NUCLEOTIDE SEQUENCE [LARGE SCALE GENOMIC DNA]</scope>
    <source>
        <strain evidence="3">cv. Finnish</strain>
    </source>
</reference>